<evidence type="ECO:0000313" key="6">
    <source>
        <dbReference type="EMBL" id="KAF9502789.1"/>
    </source>
</evidence>
<evidence type="ECO:0000256" key="1">
    <source>
        <dbReference type="ARBA" id="ARBA00004141"/>
    </source>
</evidence>
<sequence>MVSSQLNAPQQQSVTTIAEFKHLFLAPGFLVFGGAIILVALVIVFFIAPKYGKKNMLWYIIVCSLFGGLSVSCTQGLGACIITSIRGENQFKNWFIYLLMAGIGFVAVTLVTEIYFLNMALALFNTAMVTPTYYVIFTGCTLLQQSFSTKASKPMSRRF</sequence>
<dbReference type="PANTHER" id="PTHR12570">
    <property type="match status" value="1"/>
</dbReference>
<dbReference type="PANTHER" id="PTHR12570:SF92">
    <property type="entry name" value="SPICHTHYIN, ISOFORM B"/>
    <property type="match status" value="1"/>
</dbReference>
<keyword evidence="4 5" id="KW-0472">Membrane</keyword>
<protein>
    <submittedName>
        <fullName evidence="6">Uncharacterized protein</fullName>
    </submittedName>
</protein>
<organism evidence="6 7">
    <name type="scientific">Hydnum rufescens UP504</name>
    <dbReference type="NCBI Taxonomy" id="1448309"/>
    <lineage>
        <taxon>Eukaryota</taxon>
        <taxon>Fungi</taxon>
        <taxon>Dikarya</taxon>
        <taxon>Basidiomycota</taxon>
        <taxon>Agaricomycotina</taxon>
        <taxon>Agaricomycetes</taxon>
        <taxon>Cantharellales</taxon>
        <taxon>Hydnaceae</taxon>
        <taxon>Hydnum</taxon>
    </lineage>
</organism>
<keyword evidence="3 5" id="KW-1133">Transmembrane helix</keyword>
<dbReference type="GO" id="GO:0016020">
    <property type="term" value="C:membrane"/>
    <property type="evidence" value="ECO:0007669"/>
    <property type="project" value="UniProtKB-SubCell"/>
</dbReference>
<comment type="subcellular location">
    <subcellularLocation>
        <location evidence="1">Membrane</location>
        <topology evidence="1">Multi-pass membrane protein</topology>
    </subcellularLocation>
</comment>
<evidence type="ECO:0000256" key="2">
    <source>
        <dbReference type="ARBA" id="ARBA00022692"/>
    </source>
</evidence>
<evidence type="ECO:0000256" key="4">
    <source>
        <dbReference type="ARBA" id="ARBA00023136"/>
    </source>
</evidence>
<dbReference type="EMBL" id="MU129615">
    <property type="protein sequence ID" value="KAF9502789.1"/>
    <property type="molecule type" value="Genomic_DNA"/>
</dbReference>
<reference evidence="6" key="1">
    <citation type="journal article" date="2020" name="Nat. Commun.">
        <title>Large-scale genome sequencing of mycorrhizal fungi provides insights into the early evolution of symbiotic traits.</title>
        <authorList>
            <person name="Miyauchi S."/>
            <person name="Kiss E."/>
            <person name="Kuo A."/>
            <person name="Drula E."/>
            <person name="Kohler A."/>
            <person name="Sanchez-Garcia M."/>
            <person name="Morin E."/>
            <person name="Andreopoulos B."/>
            <person name="Barry K.W."/>
            <person name="Bonito G."/>
            <person name="Buee M."/>
            <person name="Carver A."/>
            <person name="Chen C."/>
            <person name="Cichocki N."/>
            <person name="Clum A."/>
            <person name="Culley D."/>
            <person name="Crous P.W."/>
            <person name="Fauchery L."/>
            <person name="Girlanda M."/>
            <person name="Hayes R.D."/>
            <person name="Keri Z."/>
            <person name="LaButti K."/>
            <person name="Lipzen A."/>
            <person name="Lombard V."/>
            <person name="Magnuson J."/>
            <person name="Maillard F."/>
            <person name="Murat C."/>
            <person name="Nolan M."/>
            <person name="Ohm R.A."/>
            <person name="Pangilinan J."/>
            <person name="Pereira M.F."/>
            <person name="Perotto S."/>
            <person name="Peter M."/>
            <person name="Pfister S."/>
            <person name="Riley R."/>
            <person name="Sitrit Y."/>
            <person name="Stielow J.B."/>
            <person name="Szollosi G."/>
            <person name="Zifcakova L."/>
            <person name="Stursova M."/>
            <person name="Spatafora J.W."/>
            <person name="Tedersoo L."/>
            <person name="Vaario L.M."/>
            <person name="Yamada A."/>
            <person name="Yan M."/>
            <person name="Wang P."/>
            <person name="Xu J."/>
            <person name="Bruns T."/>
            <person name="Baldrian P."/>
            <person name="Vilgalys R."/>
            <person name="Dunand C."/>
            <person name="Henrissat B."/>
            <person name="Grigoriev I.V."/>
            <person name="Hibbett D."/>
            <person name="Nagy L.G."/>
            <person name="Martin F.M."/>
        </authorList>
    </citation>
    <scope>NUCLEOTIDE SEQUENCE</scope>
    <source>
        <strain evidence="6">UP504</strain>
    </source>
</reference>
<accession>A0A9P6AB73</accession>
<dbReference type="Pfam" id="PF05653">
    <property type="entry name" value="Mg_trans_NIPA"/>
    <property type="match status" value="1"/>
</dbReference>
<dbReference type="OrthoDB" id="6428174at2759"/>
<evidence type="ECO:0000256" key="5">
    <source>
        <dbReference type="SAM" id="Phobius"/>
    </source>
</evidence>
<evidence type="ECO:0000313" key="7">
    <source>
        <dbReference type="Proteomes" id="UP000886523"/>
    </source>
</evidence>
<feature type="transmembrane region" description="Helical" evidence="5">
    <location>
        <begin position="94"/>
        <end position="116"/>
    </location>
</feature>
<dbReference type="GO" id="GO:0015095">
    <property type="term" value="F:magnesium ion transmembrane transporter activity"/>
    <property type="evidence" value="ECO:0007669"/>
    <property type="project" value="InterPro"/>
</dbReference>
<keyword evidence="7" id="KW-1185">Reference proteome</keyword>
<proteinExistence type="predicted"/>
<feature type="transmembrane region" description="Helical" evidence="5">
    <location>
        <begin position="23"/>
        <end position="47"/>
    </location>
</feature>
<dbReference type="AlphaFoldDB" id="A0A9P6AB73"/>
<evidence type="ECO:0000256" key="3">
    <source>
        <dbReference type="ARBA" id="ARBA00022989"/>
    </source>
</evidence>
<dbReference type="Proteomes" id="UP000886523">
    <property type="component" value="Unassembled WGS sequence"/>
</dbReference>
<comment type="caution">
    <text evidence="6">The sequence shown here is derived from an EMBL/GenBank/DDBJ whole genome shotgun (WGS) entry which is preliminary data.</text>
</comment>
<keyword evidence="2 5" id="KW-0812">Transmembrane</keyword>
<feature type="transmembrane region" description="Helical" evidence="5">
    <location>
        <begin position="59"/>
        <end position="82"/>
    </location>
</feature>
<dbReference type="InterPro" id="IPR008521">
    <property type="entry name" value="Mg_trans_NIPA"/>
</dbReference>
<name>A0A9P6AB73_9AGAM</name>
<feature type="transmembrane region" description="Helical" evidence="5">
    <location>
        <begin position="122"/>
        <end position="143"/>
    </location>
</feature>
<gene>
    <name evidence="6" type="ORF">BS47DRAFT_1461462</name>
</gene>